<feature type="region of interest" description="Disordered" evidence="17">
    <location>
        <begin position="527"/>
        <end position="578"/>
    </location>
</feature>
<dbReference type="PANTHER" id="PTHR45797">
    <property type="entry name" value="RAD54-LIKE"/>
    <property type="match status" value="1"/>
</dbReference>
<dbReference type="SMART" id="SM00490">
    <property type="entry name" value="HELICc"/>
    <property type="match status" value="1"/>
</dbReference>
<dbReference type="InterPro" id="IPR001650">
    <property type="entry name" value="Helicase_C-like"/>
</dbReference>
<feature type="compositionally biased region" description="Basic and acidic residues" evidence="17">
    <location>
        <begin position="726"/>
        <end position="748"/>
    </location>
</feature>
<evidence type="ECO:0000256" key="5">
    <source>
        <dbReference type="ARBA" id="ARBA00022723"/>
    </source>
</evidence>
<dbReference type="GO" id="GO:0005634">
    <property type="term" value="C:nucleus"/>
    <property type="evidence" value="ECO:0007669"/>
    <property type="project" value="UniProtKB-SubCell"/>
</dbReference>
<evidence type="ECO:0000256" key="7">
    <source>
        <dbReference type="ARBA" id="ARBA00022771"/>
    </source>
</evidence>
<evidence type="ECO:0000256" key="17">
    <source>
        <dbReference type="SAM" id="MobiDB-lite"/>
    </source>
</evidence>
<comment type="subcellular location">
    <subcellularLocation>
        <location evidence="2">Chromosome</location>
        <location evidence="2">Telomere</location>
    </subcellularLocation>
    <subcellularLocation>
        <location evidence="1">Nucleus</location>
    </subcellularLocation>
</comment>
<keyword evidence="12" id="KW-0779">Telomere</keyword>
<evidence type="ECO:0000256" key="16">
    <source>
        <dbReference type="SAM" id="Coils"/>
    </source>
</evidence>
<evidence type="ECO:0000256" key="4">
    <source>
        <dbReference type="ARBA" id="ARBA00022454"/>
    </source>
</evidence>
<proteinExistence type="inferred from homology"/>
<feature type="compositionally biased region" description="Polar residues" evidence="17">
    <location>
        <begin position="1953"/>
        <end position="1967"/>
    </location>
</feature>
<keyword evidence="11" id="KW-0067">ATP-binding</keyword>
<feature type="region of interest" description="Disordered" evidence="17">
    <location>
        <begin position="488"/>
        <end position="514"/>
    </location>
</feature>
<dbReference type="GO" id="GO:0005524">
    <property type="term" value="F:ATP binding"/>
    <property type="evidence" value="ECO:0007669"/>
    <property type="project" value="UniProtKB-KW"/>
</dbReference>
<feature type="region of interest" description="Disordered" evidence="17">
    <location>
        <begin position="634"/>
        <end position="668"/>
    </location>
</feature>
<feature type="coiled-coil region" evidence="16">
    <location>
        <begin position="1579"/>
        <end position="1606"/>
    </location>
</feature>
<feature type="region of interest" description="Disordered" evidence="17">
    <location>
        <begin position="432"/>
        <end position="452"/>
    </location>
</feature>
<keyword evidence="6" id="KW-0547">Nucleotide-binding</keyword>
<dbReference type="PROSITE" id="PS51192">
    <property type="entry name" value="HELICASE_ATP_BIND_1"/>
    <property type="match status" value="1"/>
</dbReference>
<keyword evidence="9" id="KW-0347">Helicase</keyword>
<feature type="region of interest" description="Disordered" evidence="17">
    <location>
        <begin position="1937"/>
        <end position="1967"/>
    </location>
</feature>
<feature type="compositionally biased region" description="Low complexity" evidence="17">
    <location>
        <begin position="1856"/>
        <end position="1865"/>
    </location>
</feature>
<dbReference type="InterPro" id="IPR000330">
    <property type="entry name" value="SNF2_N"/>
</dbReference>
<dbReference type="Gene3D" id="3.40.50.300">
    <property type="entry name" value="P-loop containing nucleotide triphosphate hydrolases"/>
    <property type="match status" value="1"/>
</dbReference>
<feature type="compositionally biased region" description="Basic residues" evidence="17">
    <location>
        <begin position="634"/>
        <end position="651"/>
    </location>
</feature>
<feature type="domain" description="Helicase ATP-binding" evidence="18">
    <location>
        <begin position="998"/>
        <end position="1180"/>
    </location>
</feature>
<evidence type="ECO:0000256" key="15">
    <source>
        <dbReference type="ARBA" id="ARBA00031106"/>
    </source>
</evidence>
<evidence type="ECO:0000256" key="2">
    <source>
        <dbReference type="ARBA" id="ARBA00004574"/>
    </source>
</evidence>
<dbReference type="Gene3D" id="3.40.50.10810">
    <property type="entry name" value="Tandem AAA-ATPase domain"/>
    <property type="match status" value="1"/>
</dbReference>
<dbReference type="Pfam" id="PF00176">
    <property type="entry name" value="SNF2-rel_dom"/>
    <property type="match status" value="1"/>
</dbReference>
<evidence type="ECO:0000256" key="9">
    <source>
        <dbReference type="ARBA" id="ARBA00022806"/>
    </source>
</evidence>
<keyword evidence="10" id="KW-0862">Zinc</keyword>
<dbReference type="InterPro" id="IPR049730">
    <property type="entry name" value="SNF2/RAD54-like_C"/>
</dbReference>
<keyword evidence="7" id="KW-0863">Zinc-finger</keyword>
<dbReference type="GO" id="GO:0000781">
    <property type="term" value="C:chromosome, telomeric region"/>
    <property type="evidence" value="ECO:0007669"/>
    <property type="project" value="UniProtKB-SubCell"/>
</dbReference>
<dbReference type="InterPro" id="IPR027417">
    <property type="entry name" value="P-loop_NTPase"/>
</dbReference>
<dbReference type="Pfam" id="PF00271">
    <property type="entry name" value="Helicase_C"/>
    <property type="match status" value="1"/>
</dbReference>
<feature type="region of interest" description="Disordered" evidence="17">
    <location>
        <begin position="1838"/>
        <end position="1865"/>
    </location>
</feature>
<dbReference type="InterPro" id="IPR041430">
    <property type="entry name" value="ADD_ATRX"/>
</dbReference>
<feature type="compositionally biased region" description="Polar residues" evidence="17">
    <location>
        <begin position="1838"/>
        <end position="1853"/>
    </location>
</feature>
<dbReference type="PROSITE" id="PS51533">
    <property type="entry name" value="ADD"/>
    <property type="match status" value="1"/>
</dbReference>
<evidence type="ECO:0000256" key="14">
    <source>
        <dbReference type="ARBA" id="ARBA00023242"/>
    </source>
</evidence>
<evidence type="ECO:0000256" key="12">
    <source>
        <dbReference type="ARBA" id="ARBA00022895"/>
    </source>
</evidence>
<protein>
    <recommendedName>
        <fullName evidence="15">ATP-dependent helicase ATRX</fullName>
    </recommendedName>
</protein>
<feature type="compositionally biased region" description="Polar residues" evidence="17">
    <location>
        <begin position="1775"/>
        <end position="1799"/>
    </location>
</feature>
<feature type="domain" description="Helicase C-terminal" evidence="19">
    <location>
        <begin position="1351"/>
        <end position="1514"/>
    </location>
</feature>
<evidence type="ECO:0000313" key="21">
    <source>
        <dbReference type="EMBL" id="JAV94989.1"/>
    </source>
</evidence>
<dbReference type="Pfam" id="PF17981">
    <property type="entry name" value="ADD_ATRX"/>
    <property type="match status" value="1"/>
</dbReference>
<dbReference type="InterPro" id="IPR038718">
    <property type="entry name" value="SNF2-like_sf"/>
</dbReference>
<organism evidence="21">
    <name type="scientific">Photinus pyralis</name>
    <name type="common">Common eastern firefly</name>
    <name type="synonym">Lampyris pyralis</name>
    <dbReference type="NCBI Taxonomy" id="7054"/>
    <lineage>
        <taxon>Eukaryota</taxon>
        <taxon>Metazoa</taxon>
        <taxon>Ecdysozoa</taxon>
        <taxon>Arthropoda</taxon>
        <taxon>Hexapoda</taxon>
        <taxon>Insecta</taxon>
        <taxon>Pterygota</taxon>
        <taxon>Neoptera</taxon>
        <taxon>Endopterygota</taxon>
        <taxon>Coleoptera</taxon>
        <taxon>Polyphaga</taxon>
        <taxon>Elateriformia</taxon>
        <taxon>Elateroidea</taxon>
        <taxon>Lampyridae</taxon>
        <taxon>Lampyrinae</taxon>
        <taxon>Photinus</taxon>
    </lineage>
</organism>
<accession>A0A1Y1NB85</accession>
<dbReference type="PANTHER" id="PTHR45797:SF3">
    <property type="entry name" value="TRANSCRIPTIONAL REGULATOR ATRX HOMOLOG"/>
    <property type="match status" value="1"/>
</dbReference>
<evidence type="ECO:0000256" key="8">
    <source>
        <dbReference type="ARBA" id="ARBA00022801"/>
    </source>
</evidence>
<dbReference type="GO" id="GO:0016887">
    <property type="term" value="F:ATP hydrolysis activity"/>
    <property type="evidence" value="ECO:0007669"/>
    <property type="project" value="InterPro"/>
</dbReference>
<keyword evidence="14" id="KW-0539">Nucleus</keyword>
<evidence type="ECO:0000256" key="6">
    <source>
        <dbReference type="ARBA" id="ARBA00022741"/>
    </source>
</evidence>
<evidence type="ECO:0000256" key="3">
    <source>
        <dbReference type="ARBA" id="ARBA00007025"/>
    </source>
</evidence>
<keyword evidence="4" id="KW-0158">Chromosome</keyword>
<feature type="compositionally biased region" description="Basic and acidic residues" evidence="17">
    <location>
        <begin position="777"/>
        <end position="795"/>
    </location>
</feature>
<dbReference type="InterPro" id="IPR025766">
    <property type="entry name" value="ADD"/>
</dbReference>
<evidence type="ECO:0000259" key="19">
    <source>
        <dbReference type="PROSITE" id="PS51194"/>
    </source>
</evidence>
<dbReference type="GO" id="GO:0008270">
    <property type="term" value="F:zinc ion binding"/>
    <property type="evidence" value="ECO:0007669"/>
    <property type="project" value="UniProtKB-KW"/>
</dbReference>
<feature type="domain" description="PHD-type" evidence="20">
    <location>
        <begin position="5"/>
        <end position="142"/>
    </location>
</feature>
<evidence type="ECO:0000259" key="20">
    <source>
        <dbReference type="PROSITE" id="PS51533"/>
    </source>
</evidence>
<keyword evidence="5" id="KW-0479">Metal-binding</keyword>
<feature type="compositionally biased region" description="Acidic residues" evidence="17">
    <location>
        <begin position="502"/>
        <end position="514"/>
    </location>
</feature>
<keyword evidence="16" id="KW-0175">Coiled coil</keyword>
<dbReference type="EMBL" id="GEZM01007694">
    <property type="protein sequence ID" value="JAV94989.1"/>
    <property type="molecule type" value="Transcribed_RNA"/>
</dbReference>
<dbReference type="CDD" id="cd18793">
    <property type="entry name" value="SF2_C_SNF"/>
    <property type="match status" value="1"/>
</dbReference>
<dbReference type="SMART" id="SM00487">
    <property type="entry name" value="DEXDc"/>
    <property type="match status" value="1"/>
</dbReference>
<feature type="region of interest" description="Disordered" evidence="17">
    <location>
        <begin position="1775"/>
        <end position="1802"/>
    </location>
</feature>
<dbReference type="GO" id="GO:0003677">
    <property type="term" value="F:DNA binding"/>
    <property type="evidence" value="ECO:0007669"/>
    <property type="project" value="UniProtKB-KW"/>
</dbReference>
<feature type="compositionally biased region" description="Basic and acidic residues" evidence="17">
    <location>
        <begin position="437"/>
        <end position="452"/>
    </location>
</feature>
<feature type="region of interest" description="Disordered" evidence="17">
    <location>
        <begin position="712"/>
        <end position="850"/>
    </location>
</feature>
<keyword evidence="13" id="KW-0238">DNA-binding</keyword>
<evidence type="ECO:0000256" key="13">
    <source>
        <dbReference type="ARBA" id="ARBA00023125"/>
    </source>
</evidence>
<evidence type="ECO:0000256" key="1">
    <source>
        <dbReference type="ARBA" id="ARBA00004123"/>
    </source>
</evidence>
<reference evidence="21" key="1">
    <citation type="journal article" date="2016" name="Sci. Rep.">
        <title>Molecular characterization of firefly nuptial gifts: a multi-omics approach sheds light on postcopulatory sexual selection.</title>
        <authorList>
            <person name="Al-Wathiqui N."/>
            <person name="Fallon T.R."/>
            <person name="South A."/>
            <person name="Weng J.K."/>
            <person name="Lewis S.M."/>
        </authorList>
    </citation>
    <scope>NUCLEOTIDE SEQUENCE</scope>
</reference>
<feature type="compositionally biased region" description="Basic and acidic residues" evidence="17">
    <location>
        <begin position="802"/>
        <end position="831"/>
    </location>
</feature>
<feature type="compositionally biased region" description="Low complexity" evidence="17">
    <location>
        <begin position="1937"/>
        <end position="1952"/>
    </location>
</feature>
<dbReference type="InterPro" id="IPR044574">
    <property type="entry name" value="ARIP4-like"/>
</dbReference>
<evidence type="ECO:0000256" key="10">
    <source>
        <dbReference type="ARBA" id="ARBA00022833"/>
    </source>
</evidence>
<dbReference type="SUPFAM" id="SSF52540">
    <property type="entry name" value="P-loop containing nucleoside triphosphate hydrolases"/>
    <property type="match status" value="2"/>
</dbReference>
<evidence type="ECO:0000256" key="11">
    <source>
        <dbReference type="ARBA" id="ARBA00022840"/>
    </source>
</evidence>
<name>A0A1Y1NB85_PHOPY</name>
<evidence type="ECO:0000259" key="18">
    <source>
        <dbReference type="PROSITE" id="PS51192"/>
    </source>
</evidence>
<dbReference type="GO" id="GO:0004386">
    <property type="term" value="F:helicase activity"/>
    <property type="evidence" value="ECO:0007669"/>
    <property type="project" value="UniProtKB-KW"/>
</dbReference>
<dbReference type="InterPro" id="IPR014001">
    <property type="entry name" value="Helicase_ATP-bd"/>
</dbReference>
<keyword evidence="8" id="KW-0378">Hydrolase</keyword>
<sequence length="2153" mass="241140">MNLNGTDDENDEWCYTCTVCRSQIGHEEILNNSMTSHPILRVLVCQKCHSHFIYDHKTKLDRTQNLCLWCFKTGDLKSCSLCTDKFCVKCLKHNLEPEEYNKLLSDSPWICVVCGPRSIHRLQAICKKVIGLSQRLNRTRYLQSNYQNETASQSKSRSNVDDITDDQLLKMKDNVIKLSNQFLKLFENAHEEVLKFKSKIEQLFTHNDFHKAPRFLQSLIETTKANLNLWEAEVNDWKSPLDTKDGILGKRKFNLSIKRLSDSDTNDEFSNKTVPEEKAGESISEQCSESNPVCNNESSVPIEVIINKPSIFDLSEESVDSDCSVFSQATNIIAQICEAPAKDEEETINSTNGDNATNISVESLESESSFVFDLQGYISNDMLSADDFLEGTEDDIKELSTVSFHIKDNLTDSILQAEHMDCDSATCPNDFEEQEDEVLHSHNDPDEEGKRCMDHDYAIPDATGCDDCEDKKTIEEFPLKSEFLNVLHLAPTSQTTPNKSENEEDENEEQQSNDECELWNVLLHVQDASPPLPDSSSSGESDVDEFNDKYNLPKGVHGSISYELPPLPDSPAPESDINDHNDRLQQEIKPCYVLIEKLDVTETITHFERHSEGDNTAKVDSEIERLTNLDNIDRKRKHSLNHSKGKEKRRKTTDTDILSGSDFDSDSNSIAPLIEEDILLNASHSDHDLDDIKNIDEDHPWNIVMNGALDDEMAGLPIDPPEDPSDPPKDSNDHPEDPNDPPEDHIAPEDPIDPPGPVKGEPRSASRSSNKENVNNEIKEETPAENDDWKSDRLLHFSLNDQSDKTSNKVRKASDDPKPKKARSKSKDLKSNENIIDSDDGSTISDSSDDDDFVEKYNKIIINSESDSDIEFVSVEKHKKRRSMTLNDIEMGVIKSDGKGRRNIRSILADETLSDSTKEANLAEKERKLRLSQKQKHMDLILSQSCPEQTEGLILDINEQTALPVVVVDPNLTGRLKPHQKDGVKFMWESCYESVKQIAAGDLGSGCILAHCMGLGKTFQVITLIHTLFAHPSTKTKHVLIICPLTVVSHWRKEFEEAFKYVRDKHLVSVYHTSDERDPVRKLSVISRWYRKGGAMLSGYESFNRLTQSISNNCKLLEALCDPGPDLVILDEGHLLKNGRGGRFAALKKVKTKRRIVLTGTPLQNNLLEYYYMIEVVKPSLLGSKSEYTNRFTNPITNGQYDDSTEADIIQMKKRSHVLHKLLKNTVQRFEASELLMHIPKRRDFAIFINLHDIQKKLYDFKVDMDTQNSNTVGVRDLIKNYHKFQNIWSHLYLFRLKQKQLLKEFEKNPLESRKGSSEIDPAYLSWWEQFAPPDSDSNVEYGPKFKVMLAIINECQRIGDKVLVFSNSLIELSAIQQFLEASATSSCQWKCNEDYFRMDGSTPLEQREMLCTTFNDKANTRGRVFLLTIKVGGLGLNLVGANRVILMDVNWNPAVDDQGVYRIYRFGQEKLCYVYRLVSMGTMEEVVYERQVTKLAISARVVDCLQISRHYKSTDLQQVYRSKFIYDQPRPILPPPDDNILANVYKSCLEVFKFHEHQSLLENLPEENLNEIEMKMAWDEFNAENERKEQQYKEQQMKIAAQQAATLNTPNRLQEIVHQLQIPAKPFHPVINPASLVNGQSTKITVPSFETLVQSMQTNMSTTGNTSGTNLAESRPISSAIPIRTTVQPSLTTSTITNGPSLDPQKITLPPWLGPKLNVLPHHTATTSKISGTSVAGSQSINSGQLPVQTKVQPSVTTINSAIEFQKVTAPARQVQTPKSLKSTHANMLPSFTTPNENTRGKLGVGAITSRPMYSVVPQKQPPNPNVKPALNITTNNTSGKITATQPRNSPILSLPTNRQPLLNTPTNNTNGKFPTAQSRTNNYPVVAVPTVGQSSLNIPTTGTSTLSGPINSTILPVPTNIQPLLNTTINNTNMKSTLSSSSTTQSIPTNVQSSSNNTASGSPAVNSNVSEMHRYINDLLTFGQLAGRKRNPDTSNLPKGLHKGVKVVLPKKPRVITVTKPNAKVTETVTQLKPVQQIVVNNTSGRGRVQNSSSSSNTLPSTLTKVLPKKLVKNPIAGNVSRSAEGSPSSANNCLVQPTEASVIDLVNGDEEDLRNKERDDLLSSLNQNANITLSAIIAPTQKKGDVIEID</sequence>
<comment type="similarity">
    <text evidence="3">Belongs to the SNF2/RAD54 helicase family.</text>
</comment>
<dbReference type="PROSITE" id="PS51194">
    <property type="entry name" value="HELICASE_CTER"/>
    <property type="match status" value="1"/>
</dbReference>